<gene>
    <name evidence="2" type="ORF">GQR91_07400</name>
    <name evidence="3" type="ORF">SAMN05216557_103344</name>
</gene>
<evidence type="ECO:0000313" key="5">
    <source>
        <dbReference type="Proteomes" id="UP000436801"/>
    </source>
</evidence>
<evidence type="ECO:0000313" key="4">
    <source>
        <dbReference type="Proteomes" id="UP000323502"/>
    </source>
</evidence>
<dbReference type="EMBL" id="FNBI01000003">
    <property type="protein sequence ID" value="SDF43386.1"/>
    <property type="molecule type" value="Genomic_DNA"/>
</dbReference>
<dbReference type="EMBL" id="WSUT01000005">
    <property type="protein sequence ID" value="MWC43482.1"/>
    <property type="molecule type" value="Genomic_DNA"/>
</dbReference>
<dbReference type="AlphaFoldDB" id="A0A1G7L212"/>
<name>A0A1G7L212_9SPHN</name>
<keyword evidence="4" id="KW-1185">Reference proteome</keyword>
<protein>
    <submittedName>
        <fullName evidence="2">DUF1192 family protein</fullName>
    </submittedName>
</protein>
<sequence>MDIDDSPARRDDPLTLLAKADLDPLSVAELEARVAALEREAARTRDHMQRAGRHRVDAEALFKR</sequence>
<evidence type="ECO:0000256" key="1">
    <source>
        <dbReference type="SAM" id="MobiDB-lite"/>
    </source>
</evidence>
<feature type="region of interest" description="Disordered" evidence="1">
    <location>
        <begin position="44"/>
        <end position="64"/>
    </location>
</feature>
<reference evidence="3 4" key="1">
    <citation type="submission" date="2016-10" db="EMBL/GenBank/DDBJ databases">
        <authorList>
            <person name="Varghese N."/>
            <person name="Submissions S."/>
        </authorList>
    </citation>
    <scope>NUCLEOTIDE SEQUENCE [LARGE SCALE GENOMIC DNA]</scope>
    <source>
        <strain evidence="3 4">S7-754</strain>
    </source>
</reference>
<accession>A0A1G7L212</accession>
<evidence type="ECO:0000313" key="2">
    <source>
        <dbReference type="EMBL" id="MWC43482.1"/>
    </source>
</evidence>
<organism evidence="3 4">
    <name type="scientific">Sphingomonas carotinifaciens</name>
    <dbReference type="NCBI Taxonomy" id="1166323"/>
    <lineage>
        <taxon>Bacteria</taxon>
        <taxon>Pseudomonadati</taxon>
        <taxon>Pseudomonadota</taxon>
        <taxon>Alphaproteobacteria</taxon>
        <taxon>Sphingomonadales</taxon>
        <taxon>Sphingomonadaceae</taxon>
        <taxon>Sphingomonas</taxon>
    </lineage>
</organism>
<dbReference type="Pfam" id="PF06698">
    <property type="entry name" value="DUF1192"/>
    <property type="match status" value="1"/>
</dbReference>
<reference evidence="2 5" key="2">
    <citation type="submission" date="2019-12" db="EMBL/GenBank/DDBJ databases">
        <authorList>
            <person name="Zheng J."/>
        </authorList>
    </citation>
    <scope>NUCLEOTIDE SEQUENCE [LARGE SCALE GENOMIC DNA]</scope>
    <source>
        <strain evidence="2 5">DSM 27347</strain>
    </source>
</reference>
<dbReference type="RefSeq" id="WP_149682244.1">
    <property type="nucleotide sequence ID" value="NZ_FNBI01000003.1"/>
</dbReference>
<dbReference type="Proteomes" id="UP000323502">
    <property type="component" value="Unassembled WGS sequence"/>
</dbReference>
<dbReference type="Proteomes" id="UP000436801">
    <property type="component" value="Unassembled WGS sequence"/>
</dbReference>
<evidence type="ECO:0000313" key="3">
    <source>
        <dbReference type="EMBL" id="SDF43386.1"/>
    </source>
</evidence>
<proteinExistence type="predicted"/>
<dbReference type="InterPro" id="IPR009579">
    <property type="entry name" value="DUF1192"/>
</dbReference>